<accession>W4KC42</accession>
<dbReference type="Proteomes" id="UP000030671">
    <property type="component" value="Unassembled WGS sequence"/>
</dbReference>
<dbReference type="GeneID" id="20666211"/>
<dbReference type="EMBL" id="KI925457">
    <property type="protein sequence ID" value="ETW82910.1"/>
    <property type="molecule type" value="Genomic_DNA"/>
</dbReference>
<evidence type="ECO:0000256" key="2">
    <source>
        <dbReference type="SAM" id="Phobius"/>
    </source>
</evidence>
<dbReference type="eggNOG" id="ENOG502RCVG">
    <property type="taxonomic scope" value="Eukaryota"/>
</dbReference>
<proteinExistence type="predicted"/>
<keyword evidence="2" id="KW-0812">Transmembrane</keyword>
<keyword evidence="4" id="KW-1185">Reference proteome</keyword>
<feature type="transmembrane region" description="Helical" evidence="2">
    <location>
        <begin position="158"/>
        <end position="177"/>
    </location>
</feature>
<feature type="transmembrane region" description="Helical" evidence="2">
    <location>
        <begin position="189"/>
        <end position="212"/>
    </location>
</feature>
<feature type="transmembrane region" description="Helical" evidence="2">
    <location>
        <begin position="86"/>
        <end position="107"/>
    </location>
</feature>
<organism evidence="3 4">
    <name type="scientific">Heterobasidion irregulare (strain TC 32-1)</name>
    <dbReference type="NCBI Taxonomy" id="747525"/>
    <lineage>
        <taxon>Eukaryota</taxon>
        <taxon>Fungi</taxon>
        <taxon>Dikarya</taxon>
        <taxon>Basidiomycota</taxon>
        <taxon>Agaricomycotina</taxon>
        <taxon>Agaricomycetes</taxon>
        <taxon>Russulales</taxon>
        <taxon>Bondarzewiaceae</taxon>
        <taxon>Heterobasidion</taxon>
        <taxon>Heterobasidion annosum species complex</taxon>
    </lineage>
</organism>
<feature type="transmembrane region" description="Helical" evidence="2">
    <location>
        <begin position="53"/>
        <end position="74"/>
    </location>
</feature>
<reference evidence="3 4" key="1">
    <citation type="journal article" date="2012" name="New Phytol.">
        <title>Insight into trade-off between wood decay and parasitism from the genome of a fungal forest pathogen.</title>
        <authorList>
            <person name="Olson A."/>
            <person name="Aerts A."/>
            <person name="Asiegbu F."/>
            <person name="Belbahri L."/>
            <person name="Bouzid O."/>
            <person name="Broberg A."/>
            <person name="Canback B."/>
            <person name="Coutinho P.M."/>
            <person name="Cullen D."/>
            <person name="Dalman K."/>
            <person name="Deflorio G."/>
            <person name="van Diepen L.T."/>
            <person name="Dunand C."/>
            <person name="Duplessis S."/>
            <person name="Durling M."/>
            <person name="Gonthier P."/>
            <person name="Grimwood J."/>
            <person name="Fossdal C.G."/>
            <person name="Hansson D."/>
            <person name="Henrissat B."/>
            <person name="Hietala A."/>
            <person name="Himmelstrand K."/>
            <person name="Hoffmeister D."/>
            <person name="Hogberg N."/>
            <person name="James T.Y."/>
            <person name="Karlsson M."/>
            <person name="Kohler A."/>
            <person name="Kues U."/>
            <person name="Lee Y.H."/>
            <person name="Lin Y.C."/>
            <person name="Lind M."/>
            <person name="Lindquist E."/>
            <person name="Lombard V."/>
            <person name="Lucas S."/>
            <person name="Lunden K."/>
            <person name="Morin E."/>
            <person name="Murat C."/>
            <person name="Park J."/>
            <person name="Raffaello T."/>
            <person name="Rouze P."/>
            <person name="Salamov A."/>
            <person name="Schmutz J."/>
            <person name="Solheim H."/>
            <person name="Stahlberg J."/>
            <person name="Velez H."/>
            <person name="de Vries R.P."/>
            <person name="Wiebenga A."/>
            <person name="Woodward S."/>
            <person name="Yakovlev I."/>
            <person name="Garbelotto M."/>
            <person name="Martin F."/>
            <person name="Grigoriev I.V."/>
            <person name="Stenlid J."/>
        </authorList>
    </citation>
    <scope>NUCLEOTIDE SEQUENCE [LARGE SCALE GENOMIC DNA]</scope>
    <source>
        <strain evidence="3 4">TC 32-1</strain>
    </source>
</reference>
<dbReference type="AlphaFoldDB" id="W4KC42"/>
<evidence type="ECO:0000313" key="3">
    <source>
        <dbReference type="EMBL" id="ETW82910.1"/>
    </source>
</evidence>
<evidence type="ECO:0000256" key="1">
    <source>
        <dbReference type="SAM" id="MobiDB-lite"/>
    </source>
</evidence>
<dbReference type="InParanoid" id="W4KC42"/>
<gene>
    <name evidence="3" type="ORF">HETIRDRAFT_107069</name>
</gene>
<sequence length="347" mass="39378">MVNFKELATIAAELQAFDRSLHAFSGLYIWEFVSTFDYEWQFYRRRMPFKWTILLYIGARWLTLAFVVCVYILLDSLTEINCNAVFKSLIATSYSALVCTSVFVAIWRFTKLVIATVICIQLFNTSWAILGVTRAHAEWNPILQICVITDTVLQRDTMIVDLACQLSLLVIMFVGVLRIRSENGLWRVLYNQGILWLLLSVLAVVPSNTLLILNLNDVMNLIAQTPHLLIMAISTTRIHRKLNEYCAPKPNFTTVTTINFRPVAATVNSAHPPEATSVREKCKSDGPLDDPSVDSRPLYASLLVHRDSLDIESRGGAESWPKRNVSVQVGMGRESFDSDFVQWQYEG</sequence>
<dbReference type="HOGENOM" id="CLU_799398_0_0_1"/>
<protein>
    <submittedName>
        <fullName evidence="3">Uncharacterized protein</fullName>
    </submittedName>
</protein>
<dbReference type="KEGG" id="hir:HETIRDRAFT_107069"/>
<evidence type="ECO:0000313" key="4">
    <source>
        <dbReference type="Proteomes" id="UP000030671"/>
    </source>
</evidence>
<name>W4KC42_HETIT</name>
<feature type="region of interest" description="Disordered" evidence="1">
    <location>
        <begin position="271"/>
        <end position="294"/>
    </location>
</feature>
<dbReference type="RefSeq" id="XP_009545217.1">
    <property type="nucleotide sequence ID" value="XM_009546922.1"/>
</dbReference>
<keyword evidence="2" id="KW-0472">Membrane</keyword>
<dbReference type="OrthoDB" id="3197626at2759"/>
<keyword evidence="2" id="KW-1133">Transmembrane helix</keyword>
<feature type="compositionally biased region" description="Basic and acidic residues" evidence="1">
    <location>
        <begin position="277"/>
        <end position="286"/>
    </location>
</feature>
<feature type="transmembrane region" description="Helical" evidence="2">
    <location>
        <begin position="112"/>
        <end position="130"/>
    </location>
</feature>